<accession>A0A9D9EG81</accession>
<feature type="signal peptide" evidence="1">
    <location>
        <begin position="1"/>
        <end position="24"/>
    </location>
</feature>
<dbReference type="EMBL" id="JADIMO010000126">
    <property type="protein sequence ID" value="MBO8445961.1"/>
    <property type="molecule type" value="Genomic_DNA"/>
</dbReference>
<evidence type="ECO:0000313" key="2">
    <source>
        <dbReference type="EMBL" id="MBO8445961.1"/>
    </source>
</evidence>
<dbReference type="PROSITE" id="PS51257">
    <property type="entry name" value="PROKAR_LIPOPROTEIN"/>
    <property type="match status" value="1"/>
</dbReference>
<keyword evidence="1" id="KW-0732">Signal</keyword>
<sequence length="585" mass="64739">MKSQLILQVLVPVLCLLTAGCSKSEPQSPTDSTEETVSTAIEMLNLTPDYISVSGIEKGTAYEPGTVATLVLSPGQTLSSGFSSAHMEHIHIHVGDKVYMPEYTSSEEYVQSVSLEIEIPQEDFEVVACYSVQQQLTEGGYTMRLEENENVRLFGVSEEMQYKYFDCYLLTEDAWSITDVQFKVGDGEWNSVSDVNGCSFSRDDENDNLYRIKIRPDYQNVTGDVTLRVTGEQHGRYSITWENATGEFIDLEKTVLPDMSIDGETVTAEIWVNDGLYLNTAASSVEGLDLEVSARSYVEFVMPAEDVTITLDIREKIPVTYTESENVAEATFYDADDMFYGIETSIGIPGEPVYLFASAADGFKPMYAVTDAGEKFEFEHYAYAIFMAEVIIPEDAESLSVSIETAQAWTATGDGNIVFNYGYLYAEGETVSMSIYVPDGQRIASVTAKDSEGNDITVELDLPYASFTMPASDVTVSVEYEDLEQSETVSVIAYFDEGLYDVSSSTNYDWDFTEGFTVNRGSTFYLSVYNYDGTNFYVGVKIGDTVTIYPADFDDMMGEYSFGKALVADGDVTIKIGASEDEVSF</sequence>
<reference evidence="2" key="1">
    <citation type="submission" date="2020-10" db="EMBL/GenBank/DDBJ databases">
        <authorList>
            <person name="Gilroy R."/>
        </authorList>
    </citation>
    <scope>NUCLEOTIDE SEQUENCE</scope>
    <source>
        <strain evidence="2">D5-748</strain>
    </source>
</reference>
<dbReference type="AlphaFoldDB" id="A0A9D9EG81"/>
<evidence type="ECO:0000313" key="3">
    <source>
        <dbReference type="Proteomes" id="UP000823619"/>
    </source>
</evidence>
<evidence type="ECO:0008006" key="4">
    <source>
        <dbReference type="Google" id="ProtNLM"/>
    </source>
</evidence>
<name>A0A9D9EG81_9BACT</name>
<feature type="chain" id="PRO_5038361777" description="Lipoprotein" evidence="1">
    <location>
        <begin position="25"/>
        <end position="585"/>
    </location>
</feature>
<proteinExistence type="predicted"/>
<organism evidence="2 3">
    <name type="scientific">Candidatus Cryptobacteroides merdavium</name>
    <dbReference type="NCBI Taxonomy" id="2840769"/>
    <lineage>
        <taxon>Bacteria</taxon>
        <taxon>Pseudomonadati</taxon>
        <taxon>Bacteroidota</taxon>
        <taxon>Bacteroidia</taxon>
        <taxon>Bacteroidales</taxon>
        <taxon>Candidatus Cryptobacteroides</taxon>
    </lineage>
</organism>
<dbReference type="Proteomes" id="UP000823619">
    <property type="component" value="Unassembled WGS sequence"/>
</dbReference>
<protein>
    <recommendedName>
        <fullName evidence="4">Lipoprotein</fullName>
    </recommendedName>
</protein>
<evidence type="ECO:0000256" key="1">
    <source>
        <dbReference type="SAM" id="SignalP"/>
    </source>
</evidence>
<comment type="caution">
    <text evidence="2">The sequence shown here is derived from an EMBL/GenBank/DDBJ whole genome shotgun (WGS) entry which is preliminary data.</text>
</comment>
<gene>
    <name evidence="2" type="ORF">IAC23_09795</name>
</gene>
<reference evidence="2" key="2">
    <citation type="journal article" date="2021" name="PeerJ">
        <title>Extensive microbial diversity within the chicken gut microbiome revealed by metagenomics and culture.</title>
        <authorList>
            <person name="Gilroy R."/>
            <person name="Ravi A."/>
            <person name="Getino M."/>
            <person name="Pursley I."/>
            <person name="Horton D.L."/>
            <person name="Alikhan N.F."/>
            <person name="Baker D."/>
            <person name="Gharbi K."/>
            <person name="Hall N."/>
            <person name="Watson M."/>
            <person name="Adriaenssens E.M."/>
            <person name="Foster-Nyarko E."/>
            <person name="Jarju S."/>
            <person name="Secka A."/>
            <person name="Antonio M."/>
            <person name="Oren A."/>
            <person name="Chaudhuri R.R."/>
            <person name="La Ragione R."/>
            <person name="Hildebrand F."/>
            <person name="Pallen M.J."/>
        </authorList>
    </citation>
    <scope>NUCLEOTIDE SEQUENCE</scope>
    <source>
        <strain evidence="2">D5-748</strain>
    </source>
</reference>